<name>A0A9D2MRJ3_9FIRM</name>
<comment type="caution">
    <text evidence="2">The sequence shown here is derived from an EMBL/GenBank/DDBJ whole genome shotgun (WGS) entry which is preliminary data.</text>
</comment>
<dbReference type="EMBL" id="DWXE01000039">
    <property type="protein sequence ID" value="HJB91663.1"/>
    <property type="molecule type" value="Genomic_DNA"/>
</dbReference>
<accession>A0A9D2MRJ3</accession>
<keyword evidence="1" id="KW-0472">Membrane</keyword>
<evidence type="ECO:0000256" key="1">
    <source>
        <dbReference type="SAM" id="Phobius"/>
    </source>
</evidence>
<reference evidence="2" key="2">
    <citation type="submission" date="2021-04" db="EMBL/GenBank/DDBJ databases">
        <authorList>
            <person name="Gilroy R."/>
        </authorList>
    </citation>
    <scope>NUCLEOTIDE SEQUENCE</scope>
    <source>
        <strain evidence="2">USAMLcec3-2134</strain>
    </source>
</reference>
<evidence type="ECO:0000313" key="3">
    <source>
        <dbReference type="Proteomes" id="UP000886883"/>
    </source>
</evidence>
<dbReference type="Proteomes" id="UP000886883">
    <property type="component" value="Unassembled WGS sequence"/>
</dbReference>
<gene>
    <name evidence="2" type="ORF">H9763_09420</name>
</gene>
<dbReference type="AlphaFoldDB" id="A0A9D2MRJ3"/>
<keyword evidence="1" id="KW-1133">Transmembrane helix</keyword>
<feature type="transmembrane region" description="Helical" evidence="1">
    <location>
        <begin position="12"/>
        <end position="36"/>
    </location>
</feature>
<proteinExistence type="predicted"/>
<evidence type="ECO:0000313" key="2">
    <source>
        <dbReference type="EMBL" id="HJB91663.1"/>
    </source>
</evidence>
<protein>
    <recommendedName>
        <fullName evidence="4">Pilus assembly protein</fullName>
    </recommendedName>
</protein>
<organism evidence="2 3">
    <name type="scientific">Candidatus Eisenbergiella merdigallinarum</name>
    <dbReference type="NCBI Taxonomy" id="2838552"/>
    <lineage>
        <taxon>Bacteria</taxon>
        <taxon>Bacillati</taxon>
        <taxon>Bacillota</taxon>
        <taxon>Clostridia</taxon>
        <taxon>Lachnospirales</taxon>
        <taxon>Lachnospiraceae</taxon>
        <taxon>Eisenbergiella</taxon>
    </lineage>
</organism>
<evidence type="ECO:0008006" key="4">
    <source>
        <dbReference type="Google" id="ProtNLM"/>
    </source>
</evidence>
<sequence length="139" mass="15719">MKRRGRDGYVIVEAAFLLPWASVIILLLVFLCSYLYQGCFLTQAAYVAAFRGSRFPERGEAYVESQLDEILEGEVLRFQAEERSIRAGLLFAQVSLRRDTPLESMGIPPLTASWKIAVREPVAYIRGIRKLSETGETDE</sequence>
<reference evidence="2" key="1">
    <citation type="journal article" date="2021" name="PeerJ">
        <title>Extensive microbial diversity within the chicken gut microbiome revealed by metagenomics and culture.</title>
        <authorList>
            <person name="Gilroy R."/>
            <person name="Ravi A."/>
            <person name="Getino M."/>
            <person name="Pursley I."/>
            <person name="Horton D.L."/>
            <person name="Alikhan N.F."/>
            <person name="Baker D."/>
            <person name="Gharbi K."/>
            <person name="Hall N."/>
            <person name="Watson M."/>
            <person name="Adriaenssens E.M."/>
            <person name="Foster-Nyarko E."/>
            <person name="Jarju S."/>
            <person name="Secka A."/>
            <person name="Antonio M."/>
            <person name="Oren A."/>
            <person name="Chaudhuri R.R."/>
            <person name="La Ragione R."/>
            <person name="Hildebrand F."/>
            <person name="Pallen M.J."/>
        </authorList>
    </citation>
    <scope>NUCLEOTIDE SEQUENCE</scope>
    <source>
        <strain evidence="2">USAMLcec3-2134</strain>
    </source>
</reference>
<keyword evidence="1" id="KW-0812">Transmembrane</keyword>